<keyword evidence="1" id="KW-1133">Transmembrane helix</keyword>
<proteinExistence type="predicted"/>
<sequence length="55" mass="6207">MIKKSYLPTLVMSISVGFVIYLLDKTNLSHNQQLIGIGLYSFIASIVKDKLINKH</sequence>
<accession>D1AW18</accession>
<dbReference type="Proteomes" id="UP000002072">
    <property type="component" value="Chromosome"/>
</dbReference>
<dbReference type="GeneID" id="54763090"/>
<evidence type="ECO:0000313" key="3">
    <source>
        <dbReference type="Proteomes" id="UP000002072"/>
    </source>
</evidence>
<keyword evidence="1" id="KW-0472">Membrane</keyword>
<evidence type="ECO:0000256" key="1">
    <source>
        <dbReference type="SAM" id="Phobius"/>
    </source>
</evidence>
<dbReference type="EMBL" id="CP001779">
    <property type="protein sequence ID" value="ACZ01928.1"/>
    <property type="molecule type" value="Genomic_DNA"/>
</dbReference>
<reference evidence="2 3" key="1">
    <citation type="journal article" date="2009" name="Stand. Genomic Sci.">
        <title>Complete genome sequence of Streptobacillus moniliformis type strain (9901T).</title>
        <authorList>
            <person name="Nolan M."/>
            <person name="Gronow S."/>
            <person name="Lapidus A."/>
            <person name="Ivanova N."/>
            <person name="Copeland A."/>
            <person name="Lucas S."/>
            <person name="Del Rio T.G."/>
            <person name="Chen F."/>
            <person name="Tice H."/>
            <person name="Pitluck S."/>
            <person name="Cheng J.F."/>
            <person name="Sims D."/>
            <person name="Meincke L."/>
            <person name="Bruce D."/>
            <person name="Goodwin L."/>
            <person name="Brettin T."/>
            <person name="Han C."/>
            <person name="Detter J.C."/>
            <person name="Ovchinikova G."/>
            <person name="Pati A."/>
            <person name="Mavromatis K."/>
            <person name="Mikhailova N."/>
            <person name="Chen A."/>
            <person name="Palaniappan K."/>
            <person name="Land M."/>
            <person name="Hauser L."/>
            <person name="Chang Y.J."/>
            <person name="Jeffries C.D."/>
            <person name="Rohde M."/>
            <person name="Sproer C."/>
            <person name="Goker M."/>
            <person name="Bristow J."/>
            <person name="Eisen J.A."/>
            <person name="Markowitz V."/>
            <person name="Hugenholtz P."/>
            <person name="Kyrpides N.C."/>
            <person name="Klenk H.P."/>
            <person name="Chain P."/>
        </authorList>
    </citation>
    <scope>NUCLEOTIDE SEQUENCE [LARGE SCALE GENOMIC DNA]</scope>
    <source>
        <strain evidence="3">ATCC 14647 / DSM 12112 / NCTC 10651 / 9901</strain>
    </source>
</reference>
<keyword evidence="1" id="KW-0812">Transmembrane</keyword>
<dbReference type="AlphaFoldDB" id="D1AW18"/>
<protein>
    <submittedName>
        <fullName evidence="2">Uncharacterized protein</fullName>
    </submittedName>
</protein>
<gene>
    <name evidence="2" type="ordered locus">Smon_1497</name>
</gene>
<dbReference type="KEGG" id="smf:Smon_1497"/>
<dbReference type="STRING" id="519441.Smon_1497"/>
<dbReference type="RefSeq" id="WP_012859474.1">
    <property type="nucleotide sequence ID" value="NC_013515.1"/>
</dbReference>
<organism evidence="2 3">
    <name type="scientific">Streptobacillus moniliformis (strain ATCC 14647 / DSM 12112 / NCTC 10651 / 9901)</name>
    <dbReference type="NCBI Taxonomy" id="519441"/>
    <lineage>
        <taxon>Bacteria</taxon>
        <taxon>Fusobacteriati</taxon>
        <taxon>Fusobacteriota</taxon>
        <taxon>Fusobacteriia</taxon>
        <taxon>Fusobacteriales</taxon>
        <taxon>Leptotrichiaceae</taxon>
        <taxon>Streptobacillus</taxon>
    </lineage>
</organism>
<dbReference type="HOGENOM" id="CLU_3030545_0_0_0"/>
<evidence type="ECO:0000313" key="2">
    <source>
        <dbReference type="EMBL" id="ACZ01928.1"/>
    </source>
</evidence>
<feature type="transmembrane region" description="Helical" evidence="1">
    <location>
        <begin position="6"/>
        <end position="23"/>
    </location>
</feature>
<name>D1AW18_STRM9</name>
<keyword evidence="3" id="KW-1185">Reference proteome</keyword>